<keyword evidence="2" id="KW-1185">Reference proteome</keyword>
<protein>
    <submittedName>
        <fullName evidence="1">Uncharacterized protein</fullName>
    </submittedName>
</protein>
<sequence>MPSLTVNQLKGNIGERIGTNCERYGCEMGLPFYETRVLVVFEVMAGFQGVFGSISGQSRESCIASSCKTFKEVSTLWCHADPTHFCQCRTTASGTWQEQVMPCARAGTFFSYKRQTCVTVDMWDQGECFGADESLVKEPDAELVNCRQSCETYADITQLWCHPKDRNAFCQCRPTAVQKVFEPVKMPCANGTLFSFKRQTCMQEGLWTESCPQ</sequence>
<proteinExistence type="predicted"/>
<evidence type="ECO:0000313" key="2">
    <source>
        <dbReference type="Proteomes" id="UP001562425"/>
    </source>
</evidence>
<dbReference type="AlphaFoldDB" id="A0ABD1DN07"/>
<gene>
    <name evidence="1" type="ORF">pipiens_006936</name>
</gene>
<evidence type="ECO:0000313" key="1">
    <source>
        <dbReference type="EMBL" id="KAL1401040.1"/>
    </source>
</evidence>
<accession>A0ABD1DN07</accession>
<dbReference type="EMBL" id="JBEHCU010005061">
    <property type="protein sequence ID" value="KAL1401040.1"/>
    <property type="molecule type" value="Genomic_DNA"/>
</dbReference>
<organism evidence="1 2">
    <name type="scientific">Culex pipiens pipiens</name>
    <name type="common">Northern house mosquito</name>
    <dbReference type="NCBI Taxonomy" id="38569"/>
    <lineage>
        <taxon>Eukaryota</taxon>
        <taxon>Metazoa</taxon>
        <taxon>Ecdysozoa</taxon>
        <taxon>Arthropoda</taxon>
        <taxon>Hexapoda</taxon>
        <taxon>Insecta</taxon>
        <taxon>Pterygota</taxon>
        <taxon>Neoptera</taxon>
        <taxon>Endopterygota</taxon>
        <taxon>Diptera</taxon>
        <taxon>Nematocera</taxon>
        <taxon>Culicoidea</taxon>
        <taxon>Culicidae</taxon>
        <taxon>Culicinae</taxon>
        <taxon>Culicini</taxon>
        <taxon>Culex</taxon>
        <taxon>Culex</taxon>
    </lineage>
</organism>
<comment type="caution">
    <text evidence="1">The sequence shown here is derived from an EMBL/GenBank/DDBJ whole genome shotgun (WGS) entry which is preliminary data.</text>
</comment>
<dbReference type="Proteomes" id="UP001562425">
    <property type="component" value="Unassembled WGS sequence"/>
</dbReference>
<reference evidence="1 2" key="1">
    <citation type="submission" date="2024-05" db="EMBL/GenBank/DDBJ databases">
        <title>Culex pipiens pipiens assembly and annotation.</title>
        <authorList>
            <person name="Alout H."/>
            <person name="Durand T."/>
        </authorList>
    </citation>
    <scope>NUCLEOTIDE SEQUENCE [LARGE SCALE GENOMIC DNA]</scope>
    <source>
        <strain evidence="1">HA-2024</strain>
        <tissue evidence="1">Whole body</tissue>
    </source>
</reference>
<name>A0ABD1DN07_CULPP</name>